<reference evidence="1 2" key="1">
    <citation type="submission" date="2019-07" db="EMBL/GenBank/DDBJ databases">
        <title>De Novo Assembly of kiwifruit Actinidia rufa.</title>
        <authorList>
            <person name="Sugita-Konishi S."/>
            <person name="Sato K."/>
            <person name="Mori E."/>
            <person name="Abe Y."/>
            <person name="Kisaki G."/>
            <person name="Hamano K."/>
            <person name="Suezawa K."/>
            <person name="Otani M."/>
            <person name="Fukuda T."/>
            <person name="Manabe T."/>
            <person name="Gomi K."/>
            <person name="Tabuchi M."/>
            <person name="Akimitsu K."/>
            <person name="Kataoka I."/>
        </authorList>
    </citation>
    <scope>NUCLEOTIDE SEQUENCE [LARGE SCALE GENOMIC DNA]</scope>
    <source>
        <strain evidence="2">cv. Fuchu</strain>
    </source>
</reference>
<organism evidence="1 2">
    <name type="scientific">Actinidia rufa</name>
    <dbReference type="NCBI Taxonomy" id="165716"/>
    <lineage>
        <taxon>Eukaryota</taxon>
        <taxon>Viridiplantae</taxon>
        <taxon>Streptophyta</taxon>
        <taxon>Embryophyta</taxon>
        <taxon>Tracheophyta</taxon>
        <taxon>Spermatophyta</taxon>
        <taxon>Magnoliopsida</taxon>
        <taxon>eudicotyledons</taxon>
        <taxon>Gunneridae</taxon>
        <taxon>Pentapetalae</taxon>
        <taxon>asterids</taxon>
        <taxon>Ericales</taxon>
        <taxon>Actinidiaceae</taxon>
        <taxon>Actinidia</taxon>
    </lineage>
</organism>
<accession>A0A7J0FEI1</accession>
<dbReference type="Proteomes" id="UP000585474">
    <property type="component" value="Unassembled WGS sequence"/>
</dbReference>
<evidence type="ECO:0000313" key="1">
    <source>
        <dbReference type="EMBL" id="GFY97114.1"/>
    </source>
</evidence>
<evidence type="ECO:0000313" key="2">
    <source>
        <dbReference type="Proteomes" id="UP000585474"/>
    </source>
</evidence>
<keyword evidence="2" id="KW-1185">Reference proteome</keyword>
<protein>
    <submittedName>
        <fullName evidence="1">Uncharacterized protein</fullName>
    </submittedName>
</protein>
<sequence>MAKIIIKRTRNEAIDAITDAESGLVPRFFFAAVAPLLNGCLLSPQSLRCLLVLSLCITGSYPQRLKQILSTGSGKGLYRWTAFVELVLFPRAEVLGPLWLRARD</sequence>
<dbReference type="EMBL" id="BJWL01000011">
    <property type="protein sequence ID" value="GFY97114.1"/>
    <property type="molecule type" value="Genomic_DNA"/>
</dbReference>
<dbReference type="AlphaFoldDB" id="A0A7J0FEI1"/>
<gene>
    <name evidence="1" type="ORF">Acr_11g0014200</name>
</gene>
<proteinExistence type="predicted"/>
<name>A0A7J0FEI1_9ERIC</name>
<comment type="caution">
    <text evidence="1">The sequence shown here is derived from an EMBL/GenBank/DDBJ whole genome shotgun (WGS) entry which is preliminary data.</text>
</comment>